<dbReference type="AlphaFoldDB" id="A0A918U3M7"/>
<keyword evidence="3" id="KW-1185">Reference proteome</keyword>
<evidence type="ECO:0000256" key="1">
    <source>
        <dbReference type="SAM" id="MobiDB-lite"/>
    </source>
</evidence>
<gene>
    <name evidence="2" type="ORF">GCM10010358_45160</name>
</gene>
<dbReference type="Proteomes" id="UP000619244">
    <property type="component" value="Unassembled WGS sequence"/>
</dbReference>
<comment type="caution">
    <text evidence="2">The sequence shown here is derived from an EMBL/GenBank/DDBJ whole genome shotgun (WGS) entry which is preliminary data.</text>
</comment>
<feature type="region of interest" description="Disordered" evidence="1">
    <location>
        <begin position="35"/>
        <end position="62"/>
    </location>
</feature>
<protein>
    <submittedName>
        <fullName evidence="2">Uncharacterized protein</fullName>
    </submittedName>
</protein>
<feature type="compositionally biased region" description="Low complexity" evidence="1">
    <location>
        <begin position="35"/>
        <end position="54"/>
    </location>
</feature>
<evidence type="ECO:0000313" key="2">
    <source>
        <dbReference type="EMBL" id="GGX86006.1"/>
    </source>
</evidence>
<sequence length="62" mass="6040">MNVSTLSDLDRVDFSGSWGTVAAGAGPCRRRASSAVSSGLRASSDSGSGASDSDQATCADGA</sequence>
<accession>A0A918U3M7</accession>
<evidence type="ECO:0000313" key="3">
    <source>
        <dbReference type="Proteomes" id="UP000619244"/>
    </source>
</evidence>
<name>A0A918U3M7_9ACTN</name>
<reference evidence="2" key="1">
    <citation type="journal article" date="2014" name="Int. J. Syst. Evol. Microbiol.">
        <title>Complete genome sequence of Corynebacterium casei LMG S-19264T (=DSM 44701T), isolated from a smear-ripened cheese.</title>
        <authorList>
            <consortium name="US DOE Joint Genome Institute (JGI-PGF)"/>
            <person name="Walter F."/>
            <person name="Albersmeier A."/>
            <person name="Kalinowski J."/>
            <person name="Ruckert C."/>
        </authorList>
    </citation>
    <scope>NUCLEOTIDE SEQUENCE</scope>
    <source>
        <strain evidence="2">JCM 4790</strain>
    </source>
</reference>
<organism evidence="2 3">
    <name type="scientific">Streptomyces minutiscleroticus</name>
    <dbReference type="NCBI Taxonomy" id="68238"/>
    <lineage>
        <taxon>Bacteria</taxon>
        <taxon>Bacillati</taxon>
        <taxon>Actinomycetota</taxon>
        <taxon>Actinomycetes</taxon>
        <taxon>Kitasatosporales</taxon>
        <taxon>Streptomycetaceae</taxon>
        <taxon>Streptomyces</taxon>
    </lineage>
</organism>
<reference evidence="2" key="2">
    <citation type="submission" date="2020-09" db="EMBL/GenBank/DDBJ databases">
        <authorList>
            <person name="Sun Q."/>
            <person name="Ohkuma M."/>
        </authorList>
    </citation>
    <scope>NUCLEOTIDE SEQUENCE</scope>
    <source>
        <strain evidence="2">JCM 4790</strain>
    </source>
</reference>
<dbReference type="EMBL" id="BMVU01000023">
    <property type="protein sequence ID" value="GGX86006.1"/>
    <property type="molecule type" value="Genomic_DNA"/>
</dbReference>
<proteinExistence type="predicted"/>